<dbReference type="Gene3D" id="3.90.1200.10">
    <property type="match status" value="1"/>
</dbReference>
<accession>A0AA40KBJ0</accession>
<protein>
    <submittedName>
        <fullName evidence="2">Kinase-like domain-containing protein</fullName>
    </submittedName>
</protein>
<sequence length="368" mass="41235">MVHLNSDKFADEILDELRGTKYACSSLTALSGGNANFIFKGVLEKSLKDGTTEVAIKHGQGYVASNPDFKITTDRCHTEEESLRELNNMPPYEGTYAVRAPRLYHYNRDTNTQVQEFLPSVVDLKNYALRHFASSDPARKPLCRELGSSLGAWLSRFHSWTMLPEQAGIQKTARSNSNMQGIKLLMNYPNLLSRADVFPSILDDARGVFAEVIEMATKELDRSDLHVIHGDFWTGNILIRNVPLEAGAQMPAFVCDWEMCELGVRPLDLGQMVAELYELWLYKGIEEAKWLIEGFAAGYGFVDDEFAFRTAIHTGAHLVGFGTSVAGWGTEEQIFSVVGKGKELILRGWHKDRAWFEAGELACLFPRA</sequence>
<dbReference type="GO" id="GO:0016301">
    <property type="term" value="F:kinase activity"/>
    <property type="evidence" value="ECO:0007669"/>
    <property type="project" value="UniProtKB-KW"/>
</dbReference>
<dbReference type="EMBL" id="JAUKUD010000001">
    <property type="protein sequence ID" value="KAK0753118.1"/>
    <property type="molecule type" value="Genomic_DNA"/>
</dbReference>
<evidence type="ECO:0000259" key="1">
    <source>
        <dbReference type="Pfam" id="PF01636"/>
    </source>
</evidence>
<dbReference type="Pfam" id="PF01636">
    <property type="entry name" value="APH"/>
    <property type="match status" value="1"/>
</dbReference>
<proteinExistence type="predicted"/>
<gene>
    <name evidence="2" type="ORF">B0T18DRAFT_6950</name>
</gene>
<name>A0AA40KBJ0_9PEZI</name>
<dbReference type="Proteomes" id="UP001172155">
    <property type="component" value="Unassembled WGS sequence"/>
</dbReference>
<keyword evidence="3" id="KW-1185">Reference proteome</keyword>
<evidence type="ECO:0000313" key="3">
    <source>
        <dbReference type="Proteomes" id="UP001172155"/>
    </source>
</evidence>
<dbReference type="SUPFAM" id="SSF56112">
    <property type="entry name" value="Protein kinase-like (PK-like)"/>
    <property type="match status" value="1"/>
</dbReference>
<evidence type="ECO:0000313" key="2">
    <source>
        <dbReference type="EMBL" id="KAK0753118.1"/>
    </source>
</evidence>
<dbReference type="Gene3D" id="3.30.200.20">
    <property type="entry name" value="Phosphorylase Kinase, domain 1"/>
    <property type="match status" value="1"/>
</dbReference>
<keyword evidence="2" id="KW-0808">Transferase</keyword>
<feature type="domain" description="Aminoglycoside phosphotransferase" evidence="1">
    <location>
        <begin position="61"/>
        <end position="280"/>
    </location>
</feature>
<keyword evidence="2" id="KW-0418">Kinase</keyword>
<organism evidence="2 3">
    <name type="scientific">Schizothecium vesticola</name>
    <dbReference type="NCBI Taxonomy" id="314040"/>
    <lineage>
        <taxon>Eukaryota</taxon>
        <taxon>Fungi</taxon>
        <taxon>Dikarya</taxon>
        <taxon>Ascomycota</taxon>
        <taxon>Pezizomycotina</taxon>
        <taxon>Sordariomycetes</taxon>
        <taxon>Sordariomycetidae</taxon>
        <taxon>Sordariales</taxon>
        <taxon>Schizotheciaceae</taxon>
        <taxon>Schizothecium</taxon>
    </lineage>
</organism>
<reference evidence="2" key="1">
    <citation type="submission" date="2023-06" db="EMBL/GenBank/DDBJ databases">
        <title>Genome-scale phylogeny and comparative genomics of the fungal order Sordariales.</title>
        <authorList>
            <consortium name="Lawrence Berkeley National Laboratory"/>
            <person name="Hensen N."/>
            <person name="Bonometti L."/>
            <person name="Westerberg I."/>
            <person name="Brannstrom I.O."/>
            <person name="Guillou S."/>
            <person name="Cros-Aarteil S."/>
            <person name="Calhoun S."/>
            <person name="Haridas S."/>
            <person name="Kuo A."/>
            <person name="Mondo S."/>
            <person name="Pangilinan J."/>
            <person name="Riley R."/>
            <person name="LaButti K."/>
            <person name="Andreopoulos B."/>
            <person name="Lipzen A."/>
            <person name="Chen C."/>
            <person name="Yanf M."/>
            <person name="Daum C."/>
            <person name="Ng V."/>
            <person name="Clum A."/>
            <person name="Steindorff A."/>
            <person name="Ohm R."/>
            <person name="Martin F."/>
            <person name="Silar P."/>
            <person name="Natvig D."/>
            <person name="Lalanne C."/>
            <person name="Gautier V."/>
            <person name="Ament-velasquez S.L."/>
            <person name="Kruys A."/>
            <person name="Hutchinson M.I."/>
            <person name="Powell A.J."/>
            <person name="Barry K."/>
            <person name="Miller A.N."/>
            <person name="Grigoriev I.V."/>
            <person name="Debuchy R."/>
            <person name="Gladieux P."/>
            <person name="Thoren M.H."/>
            <person name="Johannesson H."/>
        </authorList>
    </citation>
    <scope>NUCLEOTIDE SEQUENCE</scope>
    <source>
        <strain evidence="2">SMH3187-1</strain>
    </source>
</reference>
<comment type="caution">
    <text evidence="2">The sequence shown here is derived from an EMBL/GenBank/DDBJ whole genome shotgun (WGS) entry which is preliminary data.</text>
</comment>
<dbReference type="InterPro" id="IPR002575">
    <property type="entry name" value="Aminoglycoside_PTrfase"/>
</dbReference>
<dbReference type="AlphaFoldDB" id="A0AA40KBJ0"/>
<dbReference type="InterPro" id="IPR011009">
    <property type="entry name" value="Kinase-like_dom_sf"/>
</dbReference>